<evidence type="ECO:0000313" key="2">
    <source>
        <dbReference type="Proteomes" id="UP000564885"/>
    </source>
</evidence>
<comment type="caution">
    <text evidence="1">The sequence shown here is derived from an EMBL/GenBank/DDBJ whole genome shotgun (WGS) entry which is preliminary data.</text>
</comment>
<dbReference type="RefSeq" id="WP_171219673.1">
    <property type="nucleotide sequence ID" value="NZ_JABEPP010000005.1"/>
</dbReference>
<proteinExistence type="predicted"/>
<accession>A0A849I455</accession>
<reference evidence="1 2" key="1">
    <citation type="submission" date="2020-04" db="EMBL/GenBank/DDBJ databases">
        <title>Enterovirga sp. isolate from soil.</title>
        <authorList>
            <person name="Chea S."/>
            <person name="Kim D.-U."/>
        </authorList>
    </citation>
    <scope>NUCLEOTIDE SEQUENCE [LARGE SCALE GENOMIC DNA]</scope>
    <source>
        <strain evidence="1 2">DB1703</strain>
    </source>
</reference>
<dbReference type="EMBL" id="JABEPP010000005">
    <property type="protein sequence ID" value="NNM74212.1"/>
    <property type="molecule type" value="Genomic_DNA"/>
</dbReference>
<name>A0A849I455_9HYPH</name>
<gene>
    <name evidence="1" type="ORF">HJG44_17745</name>
</gene>
<dbReference type="AlphaFoldDB" id="A0A849I455"/>
<keyword evidence="2" id="KW-1185">Reference proteome</keyword>
<protein>
    <submittedName>
        <fullName evidence="1">Uncharacterized protein</fullName>
    </submittedName>
</protein>
<evidence type="ECO:0000313" key="1">
    <source>
        <dbReference type="EMBL" id="NNM74212.1"/>
    </source>
</evidence>
<dbReference type="Proteomes" id="UP000564885">
    <property type="component" value="Unassembled WGS sequence"/>
</dbReference>
<sequence>MREAAEVIRSSEKGALGEAEILARLSPETLRRARDYGPLDAALLRRKMMIRVKHERYFEVRADGRFALLQKAKRKR</sequence>
<organism evidence="1 2">
    <name type="scientific">Enterovirga aerilata</name>
    <dbReference type="NCBI Taxonomy" id="2730920"/>
    <lineage>
        <taxon>Bacteria</taxon>
        <taxon>Pseudomonadati</taxon>
        <taxon>Pseudomonadota</taxon>
        <taxon>Alphaproteobacteria</taxon>
        <taxon>Hyphomicrobiales</taxon>
        <taxon>Methylobacteriaceae</taxon>
        <taxon>Enterovirga</taxon>
    </lineage>
</organism>